<gene>
    <name evidence="2" type="ORF">H9868_05905</name>
</gene>
<dbReference type="EMBL" id="DXGA01000119">
    <property type="protein sequence ID" value="HIW94058.1"/>
    <property type="molecule type" value="Genomic_DNA"/>
</dbReference>
<comment type="caution">
    <text evidence="2">The sequence shown here is derived from an EMBL/GenBank/DDBJ whole genome shotgun (WGS) entry which is preliminary data.</text>
</comment>
<evidence type="ECO:0000313" key="3">
    <source>
        <dbReference type="Proteomes" id="UP000824192"/>
    </source>
</evidence>
<reference evidence="2" key="2">
    <citation type="submission" date="2021-04" db="EMBL/GenBank/DDBJ databases">
        <authorList>
            <person name="Gilroy R."/>
        </authorList>
    </citation>
    <scope>NUCLEOTIDE SEQUENCE</scope>
    <source>
        <strain evidence="2">ChiGjej6B6-1540</strain>
    </source>
</reference>
<feature type="transmembrane region" description="Helical" evidence="1">
    <location>
        <begin position="116"/>
        <end position="137"/>
    </location>
</feature>
<evidence type="ECO:0000313" key="2">
    <source>
        <dbReference type="EMBL" id="HIW94058.1"/>
    </source>
</evidence>
<name>A0A9D1RVI9_9FIRM</name>
<protein>
    <recommendedName>
        <fullName evidence="4">Zinc ribbon domain-containing protein</fullName>
    </recommendedName>
</protein>
<evidence type="ECO:0000256" key="1">
    <source>
        <dbReference type="SAM" id="Phobius"/>
    </source>
</evidence>
<keyword evidence="1" id="KW-0812">Transmembrane</keyword>
<dbReference type="AlphaFoldDB" id="A0A9D1RVI9"/>
<organism evidence="2 3">
    <name type="scientific">Candidatus Flavonifractor merdipullorum</name>
    <dbReference type="NCBI Taxonomy" id="2838590"/>
    <lineage>
        <taxon>Bacteria</taxon>
        <taxon>Bacillati</taxon>
        <taxon>Bacillota</taxon>
        <taxon>Clostridia</taxon>
        <taxon>Eubacteriales</taxon>
        <taxon>Oscillospiraceae</taxon>
        <taxon>Flavonifractor</taxon>
    </lineage>
</organism>
<accession>A0A9D1RVI9</accession>
<proteinExistence type="predicted"/>
<sequence length="138" mass="15151">MACTTCPECGHSVSVFASSCPGCGFPIAPSYDVILLGVHEEKELAFIRYRNWSGVSEEAAREDLLFRLPLLIAEKCSYQDVQAIQQALTGFTLKLVPAGTGKTAVKKEVSPRKQFFLPRFLGCLTAMLVWSIVMAFLS</sequence>
<evidence type="ECO:0008006" key="4">
    <source>
        <dbReference type="Google" id="ProtNLM"/>
    </source>
</evidence>
<dbReference type="Proteomes" id="UP000824192">
    <property type="component" value="Unassembled WGS sequence"/>
</dbReference>
<keyword evidence="1" id="KW-1133">Transmembrane helix</keyword>
<keyword evidence="1" id="KW-0472">Membrane</keyword>
<reference evidence="2" key="1">
    <citation type="journal article" date="2021" name="PeerJ">
        <title>Extensive microbial diversity within the chicken gut microbiome revealed by metagenomics and culture.</title>
        <authorList>
            <person name="Gilroy R."/>
            <person name="Ravi A."/>
            <person name="Getino M."/>
            <person name="Pursley I."/>
            <person name="Horton D.L."/>
            <person name="Alikhan N.F."/>
            <person name="Baker D."/>
            <person name="Gharbi K."/>
            <person name="Hall N."/>
            <person name="Watson M."/>
            <person name="Adriaenssens E.M."/>
            <person name="Foster-Nyarko E."/>
            <person name="Jarju S."/>
            <person name="Secka A."/>
            <person name="Antonio M."/>
            <person name="Oren A."/>
            <person name="Chaudhuri R.R."/>
            <person name="La Ragione R."/>
            <person name="Hildebrand F."/>
            <person name="Pallen M.J."/>
        </authorList>
    </citation>
    <scope>NUCLEOTIDE SEQUENCE</scope>
    <source>
        <strain evidence="2">ChiGjej6B6-1540</strain>
    </source>
</reference>